<protein>
    <recommendedName>
        <fullName evidence="4">FAD-binding domain-containing protein</fullName>
    </recommendedName>
</protein>
<dbReference type="PANTHER" id="PTHR45934:SF28">
    <property type="entry name" value="OS03G0153100 PROTEIN"/>
    <property type="match status" value="1"/>
</dbReference>
<dbReference type="InterPro" id="IPR044560">
    <property type="entry name" value="MOase"/>
</dbReference>
<feature type="domain" description="FAD-binding" evidence="4">
    <location>
        <begin position="6"/>
        <end position="327"/>
    </location>
</feature>
<dbReference type="SUPFAM" id="SSF51905">
    <property type="entry name" value="FAD/NAD(P)-binding domain"/>
    <property type="match status" value="1"/>
</dbReference>
<name>A0A9D5C7B8_9LILI</name>
<dbReference type="InterPro" id="IPR002938">
    <property type="entry name" value="FAD-bd"/>
</dbReference>
<gene>
    <name evidence="5" type="ORF">J5N97_024783</name>
</gene>
<accession>A0A9D5C7B8</accession>
<dbReference type="Pfam" id="PF01494">
    <property type="entry name" value="FAD_binding_3"/>
    <property type="match status" value="1"/>
</dbReference>
<reference evidence="5" key="2">
    <citation type="journal article" date="2022" name="Hortic Res">
        <title>The genome of Dioscorea zingiberensis sheds light on the biosynthesis, origin and evolution of the medicinally important diosgenin saponins.</title>
        <authorList>
            <person name="Li Y."/>
            <person name="Tan C."/>
            <person name="Li Z."/>
            <person name="Guo J."/>
            <person name="Li S."/>
            <person name="Chen X."/>
            <person name="Wang C."/>
            <person name="Dai X."/>
            <person name="Yang H."/>
            <person name="Song W."/>
            <person name="Hou L."/>
            <person name="Xu J."/>
            <person name="Tong Z."/>
            <person name="Xu A."/>
            <person name="Yuan X."/>
            <person name="Wang W."/>
            <person name="Yang Q."/>
            <person name="Chen L."/>
            <person name="Sun Z."/>
            <person name="Wang K."/>
            <person name="Pan B."/>
            <person name="Chen J."/>
            <person name="Bao Y."/>
            <person name="Liu F."/>
            <person name="Qi X."/>
            <person name="Gang D.R."/>
            <person name="Wen J."/>
            <person name="Li J."/>
        </authorList>
    </citation>
    <scope>NUCLEOTIDE SEQUENCE</scope>
    <source>
        <strain evidence="5">Dzin_1.0</strain>
    </source>
</reference>
<dbReference type="GO" id="GO:0004497">
    <property type="term" value="F:monooxygenase activity"/>
    <property type="evidence" value="ECO:0007669"/>
    <property type="project" value="UniProtKB-KW"/>
</dbReference>
<dbReference type="Gene3D" id="3.50.50.60">
    <property type="entry name" value="FAD/NAD(P)-binding domain"/>
    <property type="match status" value="1"/>
</dbReference>
<proteinExistence type="inferred from homology"/>
<sequence length="402" mass="44198">METVEDVVIVGAGLAGLATALGLHRKGVRSVVLESSEALRAAGFAFTTWTNAWRALDALGIADSLRRQHLRLQGLAIYSASTGAVTSRMPFKASDGLEIRCVRRDLLLETLANELPSDTIRYSSKVVSIEESGNLKVIQLADGSTLKTKVLIGCDGVNSVVAKWLGLKKPSFAGRSATRGFAEFPEGHGFSPEFVQFFGEGFRAGTLPCDEKSIYWFFTWSPSSKDKEMEEDGTKTRQFVITKLKEANVPQNFIQVIEKSDMSGLVSSPLRFRWPFELIWGNICKGNVTVAGDALHPMTPDLGQGGCSALEDGVVLARCLAKALKEDNNGDTKEGHVRVSLWLEKYVKERKWRGFDLITTAYVLGRLQQSDNACIRFLREKVLAGVMARTLVKKSHYDSGKL</sequence>
<dbReference type="OrthoDB" id="655030at2759"/>
<evidence type="ECO:0000256" key="1">
    <source>
        <dbReference type="ARBA" id="ARBA00023002"/>
    </source>
</evidence>
<comment type="caution">
    <text evidence="5">The sequence shown here is derived from an EMBL/GenBank/DDBJ whole genome shotgun (WGS) entry which is preliminary data.</text>
</comment>
<evidence type="ECO:0000259" key="4">
    <source>
        <dbReference type="Pfam" id="PF01494"/>
    </source>
</evidence>
<comment type="similarity">
    <text evidence="3">Belongs to the 3-hydroxybenzoate 6-hydroxylase family.</text>
</comment>
<dbReference type="EMBL" id="JAGGNH010000007">
    <property type="protein sequence ID" value="KAJ0967866.1"/>
    <property type="molecule type" value="Genomic_DNA"/>
</dbReference>
<evidence type="ECO:0000313" key="6">
    <source>
        <dbReference type="Proteomes" id="UP001085076"/>
    </source>
</evidence>
<reference evidence="5" key="1">
    <citation type="submission" date="2021-03" db="EMBL/GenBank/DDBJ databases">
        <authorList>
            <person name="Li Z."/>
            <person name="Yang C."/>
        </authorList>
    </citation>
    <scope>NUCLEOTIDE SEQUENCE</scope>
    <source>
        <strain evidence="5">Dzin_1.0</strain>
        <tissue evidence="5">Leaf</tissue>
    </source>
</reference>
<keyword evidence="6" id="KW-1185">Reference proteome</keyword>
<evidence type="ECO:0000256" key="3">
    <source>
        <dbReference type="ARBA" id="ARBA00024018"/>
    </source>
</evidence>
<evidence type="ECO:0000256" key="2">
    <source>
        <dbReference type="ARBA" id="ARBA00023033"/>
    </source>
</evidence>
<dbReference type="AlphaFoldDB" id="A0A9D5C7B8"/>
<dbReference type="PRINTS" id="PR00420">
    <property type="entry name" value="RNGMNOXGNASE"/>
</dbReference>
<dbReference type="PANTHER" id="PTHR45934">
    <property type="entry name" value="FAD/NAD(P)-BINDING OXIDOREDUCTASE FAMILY PROTEIN"/>
    <property type="match status" value="1"/>
</dbReference>
<keyword evidence="2" id="KW-0503">Monooxygenase</keyword>
<dbReference type="InterPro" id="IPR036188">
    <property type="entry name" value="FAD/NAD-bd_sf"/>
</dbReference>
<evidence type="ECO:0000313" key="5">
    <source>
        <dbReference type="EMBL" id="KAJ0967866.1"/>
    </source>
</evidence>
<dbReference type="GO" id="GO:0071949">
    <property type="term" value="F:FAD binding"/>
    <property type="evidence" value="ECO:0007669"/>
    <property type="project" value="InterPro"/>
</dbReference>
<dbReference type="Proteomes" id="UP001085076">
    <property type="component" value="Miscellaneous, Linkage group lg07"/>
</dbReference>
<organism evidence="5 6">
    <name type="scientific">Dioscorea zingiberensis</name>
    <dbReference type="NCBI Taxonomy" id="325984"/>
    <lineage>
        <taxon>Eukaryota</taxon>
        <taxon>Viridiplantae</taxon>
        <taxon>Streptophyta</taxon>
        <taxon>Embryophyta</taxon>
        <taxon>Tracheophyta</taxon>
        <taxon>Spermatophyta</taxon>
        <taxon>Magnoliopsida</taxon>
        <taxon>Liliopsida</taxon>
        <taxon>Dioscoreales</taxon>
        <taxon>Dioscoreaceae</taxon>
        <taxon>Dioscorea</taxon>
    </lineage>
</organism>
<keyword evidence="1" id="KW-0560">Oxidoreductase</keyword>